<dbReference type="Proteomes" id="UP000078555">
    <property type="component" value="Unassembled WGS sequence"/>
</dbReference>
<evidence type="ECO:0000256" key="1">
    <source>
        <dbReference type="SAM" id="MobiDB-lite"/>
    </source>
</evidence>
<feature type="compositionally biased region" description="Basic residues" evidence="1">
    <location>
        <begin position="25"/>
        <end position="35"/>
    </location>
</feature>
<proteinExistence type="predicted"/>
<dbReference type="EMBL" id="FLRD01000161">
    <property type="protein sequence ID" value="SBT50482.1"/>
    <property type="molecule type" value="Genomic_DNA"/>
</dbReference>
<keyword evidence="3" id="KW-1185">Reference proteome</keyword>
<feature type="region of interest" description="Disordered" evidence="1">
    <location>
        <begin position="24"/>
        <end position="81"/>
    </location>
</feature>
<feature type="compositionally biased region" description="Basic and acidic residues" evidence="1">
    <location>
        <begin position="42"/>
        <end position="56"/>
    </location>
</feature>
<reference evidence="3" key="1">
    <citation type="submission" date="2016-05" db="EMBL/GenBank/DDBJ databases">
        <authorList>
            <person name="Naeem Raeece"/>
        </authorList>
    </citation>
    <scope>NUCLEOTIDE SEQUENCE [LARGE SCALE GENOMIC DNA]</scope>
</reference>
<organism evidence="2 3">
    <name type="scientific">Plasmodium ovale wallikeri</name>
    <dbReference type="NCBI Taxonomy" id="864142"/>
    <lineage>
        <taxon>Eukaryota</taxon>
        <taxon>Sar</taxon>
        <taxon>Alveolata</taxon>
        <taxon>Apicomplexa</taxon>
        <taxon>Aconoidasida</taxon>
        <taxon>Haemosporida</taxon>
        <taxon>Plasmodiidae</taxon>
        <taxon>Plasmodium</taxon>
        <taxon>Plasmodium (Plasmodium)</taxon>
    </lineage>
</organism>
<gene>
    <name evidence="2" type="ORF">POVWA1_061450</name>
</gene>
<dbReference type="AlphaFoldDB" id="A0A1A9A317"/>
<protein>
    <submittedName>
        <fullName evidence="2">Uncharacterized protein</fullName>
    </submittedName>
</protein>
<evidence type="ECO:0000313" key="3">
    <source>
        <dbReference type="Proteomes" id="UP000078555"/>
    </source>
</evidence>
<name>A0A1A9A317_PLAOA</name>
<accession>A0A1A9A317</accession>
<sequence>MQTYALAAAPICKKANVYKCENAFKKKSSTKRGKRGQSGQSGKRDQRGQSGKRDEAESQVAPPAKGQTVEAVHRRFIANWG</sequence>
<evidence type="ECO:0000313" key="2">
    <source>
        <dbReference type="EMBL" id="SBT50482.1"/>
    </source>
</evidence>